<evidence type="ECO:0000313" key="4">
    <source>
        <dbReference type="EMBL" id="TNV75712.1"/>
    </source>
</evidence>
<dbReference type="AlphaFoldDB" id="A0A8J8NHW8"/>
<gene>
    <name evidence="4" type="ORF">FGO68_gene15136</name>
</gene>
<dbReference type="OrthoDB" id="10025477at2759"/>
<sequence length="202" mass="22510">MSKKLALTTTLALFALAQTGLAQTCRFPAPSQNFTRDRYSGEWYEIAKFQTAGGAYFEKDCVCTQLNVTQGPNGAFYADNICRNLVPEGNFTNALGNLFNEGPAGRFKEQFFPFAPSVDYTILLMGERDGEEYSVEYDCGTSFLTGTNYCVHFLARKPTMSEGLLQTLVDEVNALDLNYEGLPLQMTKQEGCWKNAEESMTQ</sequence>
<dbReference type="InterPro" id="IPR022271">
    <property type="entry name" value="Lipocalin_ApoD"/>
</dbReference>
<evidence type="ECO:0000256" key="1">
    <source>
        <dbReference type="ARBA" id="ARBA00006889"/>
    </source>
</evidence>
<dbReference type="SUPFAM" id="SSF50814">
    <property type="entry name" value="Lipocalins"/>
    <property type="match status" value="1"/>
</dbReference>
<dbReference type="PANTHER" id="PTHR10612">
    <property type="entry name" value="APOLIPOPROTEIN D"/>
    <property type="match status" value="1"/>
</dbReference>
<dbReference type="GO" id="GO:0000302">
    <property type="term" value="P:response to reactive oxygen species"/>
    <property type="evidence" value="ECO:0007669"/>
    <property type="project" value="TreeGrafter"/>
</dbReference>
<feature type="domain" description="Lipocalin/cytosolic fatty-acid binding" evidence="3">
    <location>
        <begin position="37"/>
        <end position="175"/>
    </location>
</feature>
<reference evidence="4" key="1">
    <citation type="submission" date="2019-06" db="EMBL/GenBank/DDBJ databases">
        <authorList>
            <person name="Zheng W."/>
        </authorList>
    </citation>
    <scope>NUCLEOTIDE SEQUENCE</scope>
    <source>
        <strain evidence="4">QDHG01</strain>
    </source>
</reference>
<evidence type="ECO:0000256" key="2">
    <source>
        <dbReference type="PIRNR" id="PIRNR036893"/>
    </source>
</evidence>
<evidence type="ECO:0000259" key="3">
    <source>
        <dbReference type="Pfam" id="PF08212"/>
    </source>
</evidence>
<dbReference type="Gene3D" id="2.40.128.20">
    <property type="match status" value="1"/>
</dbReference>
<evidence type="ECO:0000313" key="5">
    <source>
        <dbReference type="Proteomes" id="UP000785679"/>
    </source>
</evidence>
<dbReference type="InterPro" id="IPR022272">
    <property type="entry name" value="Lipocalin_CS"/>
</dbReference>
<comment type="similarity">
    <text evidence="1 2">Belongs to the calycin superfamily. Lipocalin family.</text>
</comment>
<dbReference type="GO" id="GO:0006629">
    <property type="term" value="P:lipid metabolic process"/>
    <property type="evidence" value="ECO:0007669"/>
    <property type="project" value="TreeGrafter"/>
</dbReference>
<feature type="signal peptide" evidence="2">
    <location>
        <begin position="1"/>
        <end position="22"/>
    </location>
</feature>
<dbReference type="Proteomes" id="UP000785679">
    <property type="component" value="Unassembled WGS sequence"/>
</dbReference>
<dbReference type="PIRSF" id="PIRSF036893">
    <property type="entry name" value="Lipocalin_ApoD"/>
    <property type="match status" value="1"/>
</dbReference>
<keyword evidence="5" id="KW-1185">Reference proteome</keyword>
<name>A0A8J8NHW8_HALGN</name>
<dbReference type="InterPro" id="IPR012674">
    <property type="entry name" value="Calycin"/>
</dbReference>
<dbReference type="PANTHER" id="PTHR10612:SF62">
    <property type="entry name" value="LIPOCALIN_CYTOSOLIC FATTY-ACID BINDING DOMAIN-CONTAINING PROTEIN"/>
    <property type="match status" value="1"/>
</dbReference>
<protein>
    <recommendedName>
        <fullName evidence="3">Lipocalin/cytosolic fatty-acid binding domain-containing protein</fullName>
    </recommendedName>
</protein>
<keyword evidence="2" id="KW-0732">Signal</keyword>
<dbReference type="InterPro" id="IPR000566">
    <property type="entry name" value="Lipocln_cytosolic_FA-bd_dom"/>
</dbReference>
<accession>A0A8J8NHW8</accession>
<dbReference type="EMBL" id="RRYP01015008">
    <property type="protein sequence ID" value="TNV75712.1"/>
    <property type="molecule type" value="Genomic_DNA"/>
</dbReference>
<proteinExistence type="inferred from homology"/>
<dbReference type="Pfam" id="PF08212">
    <property type="entry name" value="Lipocalin_2"/>
    <property type="match status" value="1"/>
</dbReference>
<feature type="chain" id="PRO_5035350936" description="Lipocalin/cytosolic fatty-acid binding domain-containing protein" evidence="2">
    <location>
        <begin position="23"/>
        <end position="202"/>
    </location>
</feature>
<organism evidence="4 5">
    <name type="scientific">Halteria grandinella</name>
    <dbReference type="NCBI Taxonomy" id="5974"/>
    <lineage>
        <taxon>Eukaryota</taxon>
        <taxon>Sar</taxon>
        <taxon>Alveolata</taxon>
        <taxon>Ciliophora</taxon>
        <taxon>Intramacronucleata</taxon>
        <taxon>Spirotrichea</taxon>
        <taxon>Stichotrichia</taxon>
        <taxon>Sporadotrichida</taxon>
        <taxon>Halteriidae</taxon>
        <taxon>Halteria</taxon>
    </lineage>
</organism>
<dbReference type="PROSITE" id="PS00213">
    <property type="entry name" value="LIPOCALIN"/>
    <property type="match status" value="1"/>
</dbReference>
<dbReference type="GO" id="GO:0005737">
    <property type="term" value="C:cytoplasm"/>
    <property type="evidence" value="ECO:0007669"/>
    <property type="project" value="TreeGrafter"/>
</dbReference>
<comment type="caution">
    <text evidence="4">The sequence shown here is derived from an EMBL/GenBank/DDBJ whole genome shotgun (WGS) entry which is preliminary data.</text>
</comment>